<reference evidence="1 2" key="1">
    <citation type="journal article" date="2021" name="Hortic Res">
        <title>High-quality reference genome and annotation aids understanding of berry development for evergreen blueberry (Vaccinium darrowii).</title>
        <authorList>
            <person name="Yu J."/>
            <person name="Hulse-Kemp A.M."/>
            <person name="Babiker E."/>
            <person name="Staton M."/>
        </authorList>
    </citation>
    <scope>NUCLEOTIDE SEQUENCE [LARGE SCALE GENOMIC DNA]</scope>
    <source>
        <strain evidence="2">cv. NJ 8807/NJ 8810</strain>
        <tissue evidence="1">Young leaf</tissue>
    </source>
</reference>
<name>A0ACB7WYA0_9ERIC</name>
<proteinExistence type="predicted"/>
<organism evidence="1 2">
    <name type="scientific">Vaccinium darrowii</name>
    <dbReference type="NCBI Taxonomy" id="229202"/>
    <lineage>
        <taxon>Eukaryota</taxon>
        <taxon>Viridiplantae</taxon>
        <taxon>Streptophyta</taxon>
        <taxon>Embryophyta</taxon>
        <taxon>Tracheophyta</taxon>
        <taxon>Spermatophyta</taxon>
        <taxon>Magnoliopsida</taxon>
        <taxon>eudicotyledons</taxon>
        <taxon>Gunneridae</taxon>
        <taxon>Pentapetalae</taxon>
        <taxon>asterids</taxon>
        <taxon>Ericales</taxon>
        <taxon>Ericaceae</taxon>
        <taxon>Vaccinioideae</taxon>
        <taxon>Vaccinieae</taxon>
        <taxon>Vaccinium</taxon>
    </lineage>
</organism>
<gene>
    <name evidence="1" type="ORF">Vadar_005557</name>
</gene>
<protein>
    <submittedName>
        <fullName evidence="1">Uncharacterized protein</fullName>
    </submittedName>
</protein>
<keyword evidence="2" id="KW-1185">Reference proteome</keyword>
<accession>A0ACB7WYA0</accession>
<evidence type="ECO:0000313" key="1">
    <source>
        <dbReference type="EMBL" id="KAH7833366.1"/>
    </source>
</evidence>
<sequence length="76" mass="8688">MTAFGNTRNLPLAVVGSICHTKDNPFGPDCHRKSVAYVSFAQWVAVILLYTLVYHMMEPPLECYEIVEEELEIEEQ</sequence>
<dbReference type="Proteomes" id="UP000828048">
    <property type="component" value="Chromosome 2"/>
</dbReference>
<evidence type="ECO:0000313" key="2">
    <source>
        <dbReference type="Proteomes" id="UP000828048"/>
    </source>
</evidence>
<dbReference type="EMBL" id="CM037152">
    <property type="protein sequence ID" value="KAH7833366.1"/>
    <property type="molecule type" value="Genomic_DNA"/>
</dbReference>
<comment type="caution">
    <text evidence="1">The sequence shown here is derived from an EMBL/GenBank/DDBJ whole genome shotgun (WGS) entry which is preliminary data.</text>
</comment>